<dbReference type="AlphaFoldDB" id="A0AAW0DLN7"/>
<keyword evidence="1" id="KW-1133">Transmembrane helix</keyword>
<accession>A0AAW0DLN7</accession>
<keyword evidence="1" id="KW-0812">Transmembrane</keyword>
<dbReference type="EMBL" id="JAWWNJ010000007">
    <property type="protein sequence ID" value="KAK7051885.1"/>
    <property type="molecule type" value="Genomic_DNA"/>
</dbReference>
<keyword evidence="1" id="KW-0472">Membrane</keyword>
<gene>
    <name evidence="2" type="ORF">R3P38DRAFT_1630756</name>
</gene>
<comment type="caution">
    <text evidence="2">The sequence shown here is derived from an EMBL/GenBank/DDBJ whole genome shotgun (WGS) entry which is preliminary data.</text>
</comment>
<name>A0AAW0DLN7_9AGAR</name>
<proteinExistence type="predicted"/>
<evidence type="ECO:0000313" key="3">
    <source>
        <dbReference type="Proteomes" id="UP001362999"/>
    </source>
</evidence>
<feature type="transmembrane region" description="Helical" evidence="1">
    <location>
        <begin position="43"/>
        <end position="65"/>
    </location>
</feature>
<protein>
    <submittedName>
        <fullName evidence="2">Uncharacterized protein</fullName>
    </submittedName>
</protein>
<dbReference type="Proteomes" id="UP001362999">
    <property type="component" value="Unassembled WGS sequence"/>
</dbReference>
<sequence>MSSSFKPSSSKKTLHISLPHPSLLSAPTHPPALTRLLSLAAELLFTTGCSFLILLALLRLFGLVIGPNPQFTVTADPTPLSVLRVTVVCTLVVYFGVECCAAVLARMRGRRIDDYEYEYGYEAAFFEEVDGATAPFTMKPAVPRQVINEV</sequence>
<reference evidence="2 3" key="1">
    <citation type="journal article" date="2024" name="J Genomics">
        <title>Draft genome sequencing and assembly of Favolaschia claudopus CIRM-BRFM 2984 isolated from oak limbs.</title>
        <authorList>
            <person name="Navarro D."/>
            <person name="Drula E."/>
            <person name="Chaduli D."/>
            <person name="Cazenave R."/>
            <person name="Ahrendt S."/>
            <person name="Wang J."/>
            <person name="Lipzen A."/>
            <person name="Daum C."/>
            <person name="Barry K."/>
            <person name="Grigoriev I.V."/>
            <person name="Favel A."/>
            <person name="Rosso M.N."/>
            <person name="Martin F."/>
        </authorList>
    </citation>
    <scope>NUCLEOTIDE SEQUENCE [LARGE SCALE GENOMIC DNA]</scope>
    <source>
        <strain evidence="2 3">CIRM-BRFM 2984</strain>
    </source>
</reference>
<evidence type="ECO:0000256" key="1">
    <source>
        <dbReference type="SAM" id="Phobius"/>
    </source>
</evidence>
<evidence type="ECO:0000313" key="2">
    <source>
        <dbReference type="EMBL" id="KAK7051885.1"/>
    </source>
</evidence>
<feature type="transmembrane region" description="Helical" evidence="1">
    <location>
        <begin position="85"/>
        <end position="105"/>
    </location>
</feature>
<keyword evidence="3" id="KW-1185">Reference proteome</keyword>
<organism evidence="2 3">
    <name type="scientific">Favolaschia claudopus</name>
    <dbReference type="NCBI Taxonomy" id="2862362"/>
    <lineage>
        <taxon>Eukaryota</taxon>
        <taxon>Fungi</taxon>
        <taxon>Dikarya</taxon>
        <taxon>Basidiomycota</taxon>
        <taxon>Agaricomycotina</taxon>
        <taxon>Agaricomycetes</taxon>
        <taxon>Agaricomycetidae</taxon>
        <taxon>Agaricales</taxon>
        <taxon>Marasmiineae</taxon>
        <taxon>Mycenaceae</taxon>
        <taxon>Favolaschia</taxon>
    </lineage>
</organism>